<accession>A0A1Q9ACS0</accession>
<evidence type="ECO:0000313" key="4">
    <source>
        <dbReference type="Proteomes" id="UP000192652"/>
    </source>
</evidence>
<dbReference type="STRING" id="1672749.BJF92_15040"/>
<dbReference type="OrthoDB" id="8420948at2"/>
<dbReference type="EMBL" id="MSPX01000014">
    <property type="protein sequence ID" value="OQP85414.1"/>
    <property type="molecule type" value="Genomic_DNA"/>
</dbReference>
<proteinExistence type="predicted"/>
<sequence>MSKAVLIGFPGDAKLYLADIEAGTVVPVDEAHGGLTGMGELAAADSAVVKGVNLAVAVNSADSVFAGVFE</sequence>
<evidence type="ECO:0000313" key="3">
    <source>
        <dbReference type="Proteomes" id="UP000186143"/>
    </source>
</evidence>
<protein>
    <submittedName>
        <fullName evidence="1">Uncharacterized protein</fullName>
    </submittedName>
</protein>
<gene>
    <name evidence="1" type="ORF">BJF92_15040</name>
    <name evidence="2" type="ORF">BTR14_16110</name>
</gene>
<comment type="caution">
    <text evidence="1">The sequence shown here is derived from an EMBL/GenBank/DDBJ whole genome shotgun (WGS) entry which is preliminary data.</text>
</comment>
<dbReference type="Proteomes" id="UP000186143">
    <property type="component" value="Unassembled WGS sequence"/>
</dbReference>
<reference evidence="2 4" key="3">
    <citation type="journal article" date="2017" name="Antonie Van Leeuwenhoek">
        <title>Rhizobium rhizosphaerae sp. nov., a novel species isolated from rice rhizosphere.</title>
        <authorList>
            <person name="Zhao J.J."/>
            <person name="Zhang J."/>
            <person name="Zhang R.J."/>
            <person name="Zhang C.W."/>
            <person name="Yin H.Q."/>
            <person name="Zhang X.X."/>
        </authorList>
    </citation>
    <scope>NUCLEOTIDE SEQUENCE [LARGE SCALE GENOMIC DNA]</scope>
    <source>
        <strain evidence="2 4">RD15</strain>
    </source>
</reference>
<dbReference type="Proteomes" id="UP000192652">
    <property type="component" value="Unassembled WGS sequence"/>
</dbReference>
<name>A0A1Q9ACS0_9HYPH</name>
<evidence type="ECO:0000313" key="1">
    <source>
        <dbReference type="EMBL" id="OLP52715.1"/>
    </source>
</evidence>
<keyword evidence="4" id="KW-1185">Reference proteome</keyword>
<reference evidence="2" key="2">
    <citation type="submission" date="2016-12" db="EMBL/GenBank/DDBJ databases">
        <authorList>
            <person name="Zhang X."/>
            <person name="Zhao J."/>
        </authorList>
    </citation>
    <scope>NUCLEOTIDE SEQUENCE</scope>
    <source>
        <strain evidence="2">RD15</strain>
    </source>
</reference>
<reference evidence="1 3" key="1">
    <citation type="submission" date="2016-09" db="EMBL/GenBank/DDBJ databases">
        <title>Rhizobium sp. nov., a novel species isolated from the rice rhizosphere.</title>
        <authorList>
            <person name="Zhao J."/>
            <person name="Zhang X."/>
        </authorList>
    </citation>
    <scope>NUCLEOTIDE SEQUENCE [LARGE SCALE GENOMIC DNA]</scope>
    <source>
        <strain evidence="1 3">MH17</strain>
    </source>
</reference>
<dbReference type="EMBL" id="MKIO01000047">
    <property type="protein sequence ID" value="OLP52715.1"/>
    <property type="molecule type" value="Genomic_DNA"/>
</dbReference>
<dbReference type="RefSeq" id="WP_075637264.1">
    <property type="nucleotide sequence ID" value="NZ_MKIO01000047.1"/>
</dbReference>
<dbReference type="AlphaFoldDB" id="A0A1Q9ACS0"/>
<evidence type="ECO:0000313" key="2">
    <source>
        <dbReference type="EMBL" id="OQP85414.1"/>
    </source>
</evidence>
<organism evidence="1 3">
    <name type="scientific">Xaviernesmea rhizosphaerae</name>
    <dbReference type="NCBI Taxonomy" id="1672749"/>
    <lineage>
        <taxon>Bacteria</taxon>
        <taxon>Pseudomonadati</taxon>
        <taxon>Pseudomonadota</taxon>
        <taxon>Alphaproteobacteria</taxon>
        <taxon>Hyphomicrobiales</taxon>
        <taxon>Rhizobiaceae</taxon>
        <taxon>Rhizobium/Agrobacterium group</taxon>
        <taxon>Xaviernesmea</taxon>
    </lineage>
</organism>